<dbReference type="InterPro" id="IPR030479">
    <property type="entry name" value="Syndecan_CS"/>
</dbReference>
<evidence type="ECO:0000256" key="2">
    <source>
        <dbReference type="ARBA" id="ARBA00005343"/>
    </source>
</evidence>
<evidence type="ECO:0000256" key="3">
    <source>
        <dbReference type="ARBA" id="ARBA00022692"/>
    </source>
</evidence>
<dbReference type="AlphaFoldDB" id="A0AAV1M5E0"/>
<feature type="compositionally biased region" description="Low complexity" evidence="10">
    <location>
        <begin position="180"/>
        <end position="192"/>
    </location>
</feature>
<comment type="similarity">
    <text evidence="2 9">Belongs to the syndecan proteoglycan family.</text>
</comment>
<evidence type="ECO:0000256" key="4">
    <source>
        <dbReference type="ARBA" id="ARBA00022974"/>
    </source>
</evidence>
<organism evidence="13 14">
    <name type="scientific">Parnassius mnemosyne</name>
    <name type="common">clouded apollo</name>
    <dbReference type="NCBI Taxonomy" id="213953"/>
    <lineage>
        <taxon>Eukaryota</taxon>
        <taxon>Metazoa</taxon>
        <taxon>Ecdysozoa</taxon>
        <taxon>Arthropoda</taxon>
        <taxon>Hexapoda</taxon>
        <taxon>Insecta</taxon>
        <taxon>Pterygota</taxon>
        <taxon>Neoptera</taxon>
        <taxon>Endopterygota</taxon>
        <taxon>Lepidoptera</taxon>
        <taxon>Glossata</taxon>
        <taxon>Ditrysia</taxon>
        <taxon>Papilionoidea</taxon>
        <taxon>Papilionidae</taxon>
        <taxon>Parnassiinae</taxon>
        <taxon>Parnassini</taxon>
        <taxon>Parnassius</taxon>
        <taxon>Driopa</taxon>
    </lineage>
</organism>
<dbReference type="GO" id="GO:0016477">
    <property type="term" value="P:cell migration"/>
    <property type="evidence" value="ECO:0007669"/>
    <property type="project" value="TreeGrafter"/>
</dbReference>
<keyword evidence="6 11" id="KW-0472">Membrane</keyword>
<comment type="caution">
    <text evidence="13">The sequence shown here is derived from an EMBL/GenBank/DDBJ whole genome shotgun (WGS) entry which is preliminary data.</text>
</comment>
<feature type="region of interest" description="Disordered" evidence="10">
    <location>
        <begin position="343"/>
        <end position="369"/>
    </location>
</feature>
<evidence type="ECO:0000256" key="7">
    <source>
        <dbReference type="ARBA" id="ARBA00023180"/>
    </source>
</evidence>
<accession>A0AAV1M5E0</accession>
<dbReference type="SMART" id="SM00294">
    <property type="entry name" value="4.1m"/>
    <property type="match status" value="1"/>
</dbReference>
<dbReference type="GO" id="GO:0016020">
    <property type="term" value="C:membrane"/>
    <property type="evidence" value="ECO:0007669"/>
    <property type="project" value="UniProtKB-SubCell"/>
</dbReference>
<dbReference type="Pfam" id="PF22938">
    <property type="entry name" value="Integrase_p58_C"/>
    <property type="match status" value="1"/>
</dbReference>
<comment type="subcellular location">
    <subcellularLocation>
        <location evidence="1 9">Membrane</location>
        <topology evidence="1 9">Single-pass type I membrane protein</topology>
    </subcellularLocation>
</comment>
<evidence type="ECO:0000256" key="1">
    <source>
        <dbReference type="ARBA" id="ARBA00004479"/>
    </source>
</evidence>
<evidence type="ECO:0000256" key="6">
    <source>
        <dbReference type="ARBA" id="ARBA00023136"/>
    </source>
</evidence>
<proteinExistence type="inferred from homology"/>
<dbReference type="InterPro" id="IPR054465">
    <property type="entry name" value="Integrase_p58-like_C"/>
</dbReference>
<name>A0AAV1M5E0_9NEOP</name>
<keyword evidence="3 9" id="KW-0812">Transmembrane</keyword>
<dbReference type="InterPro" id="IPR001050">
    <property type="entry name" value="Syndecan"/>
</dbReference>
<dbReference type="Proteomes" id="UP001314205">
    <property type="component" value="Unassembled WGS sequence"/>
</dbReference>
<evidence type="ECO:0000256" key="5">
    <source>
        <dbReference type="ARBA" id="ARBA00022989"/>
    </source>
</evidence>
<dbReference type="PROSITE" id="PS00964">
    <property type="entry name" value="SYNDECAN"/>
    <property type="match status" value="1"/>
</dbReference>
<keyword evidence="8 9" id="KW-0357">Heparan sulfate</keyword>
<keyword evidence="5 11" id="KW-1133">Transmembrane helix</keyword>
<evidence type="ECO:0000256" key="9">
    <source>
        <dbReference type="RuleBase" id="RU000649"/>
    </source>
</evidence>
<dbReference type="InterPro" id="IPR003585">
    <property type="entry name" value="Neurexin-like"/>
</dbReference>
<sequence length="369" mass="39973">MNDIYEHVRQTGQQTSEKMKTRYDRKMNNTGFDEGSLVWLHNPVRSKGKSPKLQAKWDGPYRIVTRINDVTYRIQKGARGTPKIVHVDRLARYYGANNARDEHEKDGGASAQPTEVTVHIQHDGPLASDRDVFIDDDGSGLGIDESSGSGWGPGPGPDDEDGRGSGDAPDAPEDDEDYAPLRTTAAPTTPAPESDYPEVPEMPDNTVLPDSDNPIPPPKVQQPDLVSPRVLKGQEAGEGTGETHGAGEEQPSRPDLTDISISGEDLSPDIDQEQSGTHIDTEARPADTGVFIMNAKPEDRATSFFAQPGILAAVIGGAVVGLLCAILVVMFIVYRMRKKDEGSYALDEPKRSPAAASYGKGHNNREFYA</sequence>
<dbReference type="EMBL" id="CAVLGL010000137">
    <property type="protein sequence ID" value="CAK1601692.1"/>
    <property type="molecule type" value="Genomic_DNA"/>
</dbReference>
<feature type="compositionally biased region" description="Basic and acidic residues" evidence="10">
    <location>
        <begin position="245"/>
        <end position="256"/>
    </location>
</feature>
<evidence type="ECO:0000259" key="12">
    <source>
        <dbReference type="SMART" id="SM00294"/>
    </source>
</evidence>
<dbReference type="GO" id="GO:0009986">
    <property type="term" value="C:cell surface"/>
    <property type="evidence" value="ECO:0007669"/>
    <property type="project" value="TreeGrafter"/>
</dbReference>
<evidence type="ECO:0000313" key="14">
    <source>
        <dbReference type="Proteomes" id="UP001314205"/>
    </source>
</evidence>
<dbReference type="InterPro" id="IPR027789">
    <property type="entry name" value="Syndecan/Neurexin_dom"/>
</dbReference>
<keyword evidence="7 9" id="KW-0325">Glycoprotein</keyword>
<evidence type="ECO:0000313" key="13">
    <source>
        <dbReference type="EMBL" id="CAK1601692.1"/>
    </source>
</evidence>
<feature type="transmembrane region" description="Helical" evidence="11">
    <location>
        <begin position="310"/>
        <end position="334"/>
    </location>
</feature>
<feature type="region of interest" description="Disordered" evidence="10">
    <location>
        <begin position="123"/>
        <end position="275"/>
    </location>
</feature>
<evidence type="ECO:0000256" key="8">
    <source>
        <dbReference type="ARBA" id="ARBA00023207"/>
    </source>
</evidence>
<feature type="domain" description="Neurexin/syndecan/glycophorin C" evidence="12">
    <location>
        <begin position="333"/>
        <end position="351"/>
    </location>
</feature>
<keyword evidence="14" id="KW-1185">Reference proteome</keyword>
<dbReference type="Pfam" id="PF01034">
    <property type="entry name" value="Syndecan"/>
    <property type="match status" value="1"/>
</dbReference>
<dbReference type="PANTHER" id="PTHR10915">
    <property type="entry name" value="SYNDECAN"/>
    <property type="match status" value="1"/>
</dbReference>
<comment type="function">
    <text evidence="9">Cell surface proteoglycan.</text>
</comment>
<reference evidence="13 14" key="1">
    <citation type="submission" date="2023-11" db="EMBL/GenBank/DDBJ databases">
        <authorList>
            <person name="Hedman E."/>
            <person name="Englund M."/>
            <person name="Stromberg M."/>
            <person name="Nyberg Akerstrom W."/>
            <person name="Nylinder S."/>
            <person name="Jareborg N."/>
            <person name="Kallberg Y."/>
            <person name="Kronander E."/>
        </authorList>
    </citation>
    <scope>NUCLEOTIDE SEQUENCE [LARGE SCALE GENOMIC DNA]</scope>
</reference>
<evidence type="ECO:0000256" key="10">
    <source>
        <dbReference type="SAM" id="MobiDB-lite"/>
    </source>
</evidence>
<dbReference type="PANTHER" id="PTHR10915:SF1">
    <property type="entry name" value="SYNDECAN"/>
    <property type="match status" value="1"/>
</dbReference>
<keyword evidence="4 9" id="KW-0654">Proteoglycan</keyword>
<gene>
    <name evidence="13" type="ORF">PARMNEM_LOCUS20290</name>
</gene>
<evidence type="ECO:0000256" key="11">
    <source>
        <dbReference type="SAM" id="Phobius"/>
    </source>
</evidence>
<protein>
    <recommendedName>
        <fullName evidence="9">Syndecan</fullName>
    </recommendedName>
</protein>